<feature type="chain" id="PRO_5022697791" description="Lipoprotein" evidence="1">
    <location>
        <begin position="37"/>
        <end position="488"/>
    </location>
</feature>
<reference evidence="3 4" key="1">
    <citation type="submission" date="2016-10" db="EMBL/GenBank/DDBJ databases">
        <authorList>
            <person name="Varghese N."/>
            <person name="Submissions S."/>
        </authorList>
    </citation>
    <scope>NUCLEOTIDE SEQUENCE [LARGE SCALE GENOMIC DNA]</scope>
    <source>
        <strain evidence="3 4">DSM 16525</strain>
    </source>
</reference>
<evidence type="ECO:0000313" key="3">
    <source>
        <dbReference type="EMBL" id="SET97774.1"/>
    </source>
</evidence>
<feature type="signal peptide" evidence="1">
    <location>
        <begin position="1"/>
        <end position="36"/>
    </location>
</feature>
<dbReference type="OrthoDB" id="5483365at2"/>
<evidence type="ECO:0000313" key="5">
    <source>
        <dbReference type="Proteomes" id="UP000321514"/>
    </source>
</evidence>
<name>A0A511SZ88_MYXFU</name>
<evidence type="ECO:0000313" key="4">
    <source>
        <dbReference type="Proteomes" id="UP000183760"/>
    </source>
</evidence>
<reference evidence="2 5" key="2">
    <citation type="submission" date="2019-07" db="EMBL/GenBank/DDBJ databases">
        <title>Whole genome shotgun sequence of Myxococcus fulvus NBRC 100333.</title>
        <authorList>
            <person name="Hosoyama A."/>
            <person name="Uohara A."/>
            <person name="Ohji S."/>
            <person name="Ichikawa N."/>
        </authorList>
    </citation>
    <scope>NUCLEOTIDE SEQUENCE [LARGE SCALE GENOMIC DNA]</scope>
    <source>
        <strain evidence="2 5">NBRC 100333</strain>
    </source>
</reference>
<dbReference type="STRING" id="1334629.MFUL124B02_37305"/>
<dbReference type="Proteomes" id="UP000183760">
    <property type="component" value="Unassembled WGS sequence"/>
</dbReference>
<comment type="caution">
    <text evidence="2">The sequence shown here is derived from an EMBL/GenBank/DDBJ whole genome shotgun (WGS) entry which is preliminary data.</text>
</comment>
<organism evidence="2 5">
    <name type="scientific">Myxococcus fulvus</name>
    <dbReference type="NCBI Taxonomy" id="33"/>
    <lineage>
        <taxon>Bacteria</taxon>
        <taxon>Pseudomonadati</taxon>
        <taxon>Myxococcota</taxon>
        <taxon>Myxococcia</taxon>
        <taxon>Myxococcales</taxon>
        <taxon>Cystobacterineae</taxon>
        <taxon>Myxococcaceae</taxon>
        <taxon>Myxococcus</taxon>
    </lineage>
</organism>
<keyword evidence="1" id="KW-0732">Signal</keyword>
<proteinExistence type="predicted"/>
<evidence type="ECO:0008006" key="6">
    <source>
        <dbReference type="Google" id="ProtNLM"/>
    </source>
</evidence>
<dbReference type="Proteomes" id="UP000321514">
    <property type="component" value="Unassembled WGS sequence"/>
</dbReference>
<accession>A0A511SZ88</accession>
<dbReference type="EMBL" id="FOIB01000004">
    <property type="protein sequence ID" value="SET97774.1"/>
    <property type="molecule type" value="Genomic_DNA"/>
</dbReference>
<dbReference type="RefSeq" id="WP_074953315.1">
    <property type="nucleotide sequence ID" value="NZ_BJXR01000023.1"/>
</dbReference>
<sequence>MTPDITRRAPRFSRLGLYGVLALTFVALCWPTSAHAQAWTLTTEQRQAFLQYYAPVLLKRGNGDDGRHGYDWVTSFDFDRDGNFSNNKLNWKRIPQYVDASRAGPSAYDAWRIRPTLYTSLIEFMDGSKSLKLIYHVYHALDKNAAGDYQLHDWERVELLVTNVVGAPGNGESVAYAVVTQHKRNVVRRAGHVDLNFMQTATGKHLLVWQAEWSDKLAAAHGQELRFVTDPYAFFAGRMASAGKAEAGVNNDGGRKNVHYAFVPEGSADAVAAFGARALTYATADALASRYDNGKSISWPNVKRVTYELQDLADILPTHWQHGGYAAHWLDAGPIDFYLESALVNEGGATEVSAGMQRFFPKTRDVENDDDREGYIAKKWFVGTYEMNDSASDFGGGGSNAFHDNAYASTAVDSRGRTRASASGYTTSPSSFWWQHDYFVHAGFTDSTDGVEQGFWLPGAWYLPANGGFDGRWVQLFDDRPGLESGQR</sequence>
<dbReference type="AlphaFoldDB" id="A0A511SZ88"/>
<dbReference type="EMBL" id="BJXR01000023">
    <property type="protein sequence ID" value="GEN07209.1"/>
    <property type="molecule type" value="Genomic_DNA"/>
</dbReference>
<protein>
    <recommendedName>
        <fullName evidence="6">Lipoprotein</fullName>
    </recommendedName>
</protein>
<gene>
    <name evidence="2" type="ORF">MFU01_22460</name>
    <name evidence="3" type="ORF">SAMN05443572_104166</name>
</gene>
<keyword evidence="4" id="KW-1185">Reference proteome</keyword>
<evidence type="ECO:0000313" key="2">
    <source>
        <dbReference type="EMBL" id="GEN07209.1"/>
    </source>
</evidence>
<evidence type="ECO:0000256" key="1">
    <source>
        <dbReference type="SAM" id="SignalP"/>
    </source>
</evidence>